<dbReference type="Pfam" id="PF00266">
    <property type="entry name" value="Aminotran_5"/>
    <property type="match status" value="1"/>
</dbReference>
<evidence type="ECO:0000256" key="7">
    <source>
        <dbReference type="ARBA" id="ARBA00023014"/>
    </source>
</evidence>
<dbReference type="Gene3D" id="1.10.260.50">
    <property type="match status" value="1"/>
</dbReference>
<evidence type="ECO:0000256" key="1">
    <source>
        <dbReference type="ARBA" id="ARBA00001933"/>
    </source>
</evidence>
<evidence type="ECO:0000256" key="6">
    <source>
        <dbReference type="ARBA" id="ARBA00023004"/>
    </source>
</evidence>
<dbReference type="Gene3D" id="3.40.640.10">
    <property type="entry name" value="Type I PLP-dependent aspartate aminotransferase-like (Major domain)"/>
    <property type="match status" value="1"/>
</dbReference>
<evidence type="ECO:0000313" key="10">
    <source>
        <dbReference type="EMBL" id="SDT39663.1"/>
    </source>
</evidence>
<organism evidence="10 11">
    <name type="scientific">Microlunatus soli</name>
    <dbReference type="NCBI Taxonomy" id="630515"/>
    <lineage>
        <taxon>Bacteria</taxon>
        <taxon>Bacillati</taxon>
        <taxon>Actinomycetota</taxon>
        <taxon>Actinomycetes</taxon>
        <taxon>Propionibacteriales</taxon>
        <taxon>Propionibacteriaceae</taxon>
        <taxon>Microlunatus</taxon>
    </lineage>
</organism>
<dbReference type="Gene3D" id="3.90.1150.10">
    <property type="entry name" value="Aspartate Aminotransferase, domain 1"/>
    <property type="match status" value="1"/>
</dbReference>
<dbReference type="GO" id="GO:0051536">
    <property type="term" value="F:iron-sulfur cluster binding"/>
    <property type="evidence" value="ECO:0007669"/>
    <property type="project" value="UniProtKB-KW"/>
</dbReference>
<evidence type="ECO:0000256" key="3">
    <source>
        <dbReference type="ARBA" id="ARBA00022679"/>
    </source>
</evidence>
<evidence type="ECO:0000259" key="9">
    <source>
        <dbReference type="Pfam" id="PF00266"/>
    </source>
</evidence>
<gene>
    <name evidence="10" type="ORF">SAMN04489812_5592</name>
</gene>
<accession>A0A1H2A191</accession>
<evidence type="ECO:0000313" key="11">
    <source>
        <dbReference type="Proteomes" id="UP000199103"/>
    </source>
</evidence>
<dbReference type="PANTHER" id="PTHR11601:SF34">
    <property type="entry name" value="CYSTEINE DESULFURASE"/>
    <property type="match status" value="1"/>
</dbReference>
<dbReference type="RefSeq" id="WP_231920071.1">
    <property type="nucleotide sequence ID" value="NZ_LT629772.1"/>
</dbReference>
<reference evidence="10 11" key="1">
    <citation type="submission" date="2016-10" db="EMBL/GenBank/DDBJ databases">
        <authorList>
            <person name="de Groot N.N."/>
        </authorList>
    </citation>
    <scope>NUCLEOTIDE SEQUENCE [LARGE SCALE GENOMIC DNA]</scope>
    <source>
        <strain evidence="10 11">DSM 21800</strain>
    </source>
</reference>
<evidence type="ECO:0000256" key="8">
    <source>
        <dbReference type="ARBA" id="ARBA00050776"/>
    </source>
</evidence>
<keyword evidence="5" id="KW-0663">Pyridoxal phosphate</keyword>
<dbReference type="GO" id="GO:0031071">
    <property type="term" value="F:cysteine desulfurase activity"/>
    <property type="evidence" value="ECO:0007669"/>
    <property type="project" value="UniProtKB-EC"/>
</dbReference>
<dbReference type="PIRSF" id="PIRSF005572">
    <property type="entry name" value="NifS"/>
    <property type="match status" value="1"/>
</dbReference>
<comment type="catalytic activity">
    <reaction evidence="8">
        <text>(sulfur carrier)-H + L-cysteine = (sulfur carrier)-SH + L-alanine</text>
        <dbReference type="Rhea" id="RHEA:43892"/>
        <dbReference type="Rhea" id="RHEA-COMP:14737"/>
        <dbReference type="Rhea" id="RHEA-COMP:14739"/>
        <dbReference type="ChEBI" id="CHEBI:29917"/>
        <dbReference type="ChEBI" id="CHEBI:35235"/>
        <dbReference type="ChEBI" id="CHEBI:57972"/>
        <dbReference type="ChEBI" id="CHEBI:64428"/>
        <dbReference type="EC" id="2.8.1.7"/>
    </reaction>
</comment>
<comment type="cofactor">
    <cofactor evidence="1">
        <name>pyridoxal 5'-phosphate</name>
        <dbReference type="ChEBI" id="CHEBI:597326"/>
    </cofactor>
</comment>
<keyword evidence="7" id="KW-0411">Iron-sulfur</keyword>
<dbReference type="STRING" id="630515.SAMN04489812_5592"/>
<keyword evidence="11" id="KW-1185">Reference proteome</keyword>
<keyword evidence="6" id="KW-0408">Iron</keyword>
<dbReference type="EMBL" id="LT629772">
    <property type="protein sequence ID" value="SDT39663.1"/>
    <property type="molecule type" value="Genomic_DNA"/>
</dbReference>
<dbReference type="InterPro" id="IPR015421">
    <property type="entry name" value="PyrdxlP-dep_Trfase_major"/>
</dbReference>
<dbReference type="GO" id="GO:0046872">
    <property type="term" value="F:metal ion binding"/>
    <property type="evidence" value="ECO:0007669"/>
    <property type="project" value="UniProtKB-KW"/>
</dbReference>
<dbReference type="InterPro" id="IPR000192">
    <property type="entry name" value="Aminotrans_V_dom"/>
</dbReference>
<dbReference type="FunFam" id="3.40.640.10:FF:000084">
    <property type="entry name" value="IscS-like cysteine desulfurase"/>
    <property type="match status" value="1"/>
</dbReference>
<evidence type="ECO:0000256" key="2">
    <source>
        <dbReference type="ARBA" id="ARBA00006490"/>
    </source>
</evidence>
<sequence>MQQRTYLDHAASAPLRPEAVAAMTAELTRVGNPSSLHTSGRAARRVVEESREVIAAALGAAPSEVIFTSGATEADNLILKGAFRARSEPSRLLIPRSEHHAVLDSVESLTTEGAVPELLDVDRQGMVDAEQLAALLADRPETIAVVSIMWANNETGVVQPIREFAELARRSGVLFHTDAVQAAGAIPIDFAADGPDALSVTAHKLGGPVGVGALLARKELKLAPIQHGGGQERDLRSGTLDVAGIAGFAAAIAVARQQMSAETARLRALRSRLVDGVLGTQGATGIDGSSLNGSRSPEHSLPGIANVSFAGCQADNLLLLLDQAGIDSSAGSACTAGVSEPSHVLMAMGHSVEQARSSVRFSLGHTSTEADVDHLLRVLPEAVERARRAG</sequence>
<keyword evidence="3" id="KW-0808">Transferase</keyword>
<proteinExistence type="inferred from homology"/>
<protein>
    <submittedName>
        <fullName evidence="10">Cysteine desulfurase</fullName>
    </submittedName>
</protein>
<dbReference type="Proteomes" id="UP000199103">
    <property type="component" value="Chromosome I"/>
</dbReference>
<dbReference type="SUPFAM" id="SSF53383">
    <property type="entry name" value="PLP-dependent transferases"/>
    <property type="match status" value="1"/>
</dbReference>
<evidence type="ECO:0000256" key="4">
    <source>
        <dbReference type="ARBA" id="ARBA00022723"/>
    </source>
</evidence>
<name>A0A1H2A191_9ACTN</name>
<evidence type="ECO:0000256" key="5">
    <source>
        <dbReference type="ARBA" id="ARBA00022898"/>
    </source>
</evidence>
<feature type="domain" description="Aminotransferase class V" evidence="9">
    <location>
        <begin position="5"/>
        <end position="375"/>
    </location>
</feature>
<dbReference type="InterPro" id="IPR015424">
    <property type="entry name" value="PyrdxlP-dep_Trfase"/>
</dbReference>
<dbReference type="InterPro" id="IPR015422">
    <property type="entry name" value="PyrdxlP-dep_Trfase_small"/>
</dbReference>
<keyword evidence="4" id="KW-0479">Metal-binding</keyword>
<dbReference type="PANTHER" id="PTHR11601">
    <property type="entry name" value="CYSTEINE DESULFURYLASE FAMILY MEMBER"/>
    <property type="match status" value="1"/>
</dbReference>
<comment type="similarity">
    <text evidence="2">Belongs to the class-V pyridoxal-phosphate-dependent aminotransferase family. NifS/IscS subfamily.</text>
</comment>
<dbReference type="AlphaFoldDB" id="A0A1H2A191"/>
<dbReference type="InterPro" id="IPR016454">
    <property type="entry name" value="Cysteine_dSase"/>
</dbReference>